<keyword evidence="3" id="KW-1185">Reference proteome</keyword>
<comment type="caution">
    <text evidence="2">The sequence shown here is derived from an EMBL/GenBank/DDBJ whole genome shotgun (WGS) entry which is preliminary data.</text>
</comment>
<proteinExistence type="predicted"/>
<reference evidence="2 3" key="1">
    <citation type="submission" date="2010-10" db="EMBL/GenBank/DDBJ databases">
        <authorList>
            <person name="Muzny D."/>
            <person name="Qin X."/>
            <person name="Deng J."/>
            <person name="Jiang H."/>
            <person name="Liu Y."/>
            <person name="Qu J."/>
            <person name="Song X.-Z."/>
            <person name="Zhang L."/>
            <person name="Thornton R."/>
            <person name="Coyle M."/>
            <person name="Francisco L."/>
            <person name="Jackson L."/>
            <person name="Javaid M."/>
            <person name="Korchina V."/>
            <person name="Kovar C."/>
            <person name="Mata R."/>
            <person name="Mathew T."/>
            <person name="Ngo R."/>
            <person name="Nguyen L."/>
            <person name="Nguyen N."/>
            <person name="Okwuonu G."/>
            <person name="Ongeri F."/>
            <person name="Pham C."/>
            <person name="Simmons D."/>
            <person name="Wilczek-Boney K."/>
            <person name="Hale W."/>
            <person name="Jakkamsetti A."/>
            <person name="Pham P."/>
            <person name="Ruth R."/>
            <person name="San Lucas F."/>
            <person name="Warren J."/>
            <person name="Zhang J."/>
            <person name="Zhao Z."/>
            <person name="Zhou C."/>
            <person name="Zhu D."/>
            <person name="Lee S."/>
            <person name="Bess C."/>
            <person name="Blankenburg K."/>
            <person name="Forbes L."/>
            <person name="Fu Q."/>
            <person name="Gubbala S."/>
            <person name="Hirani K."/>
            <person name="Jayaseelan J.C."/>
            <person name="Lara F."/>
            <person name="Munidasa M."/>
            <person name="Palculict T."/>
            <person name="Patil S."/>
            <person name="Pu L.-L."/>
            <person name="Saada N."/>
            <person name="Tang L."/>
            <person name="Weissenberger G."/>
            <person name="Zhu Y."/>
            <person name="Hemphill L."/>
            <person name="Shang Y."/>
            <person name="Youmans B."/>
            <person name="Ayvaz T."/>
            <person name="Ross M."/>
            <person name="Santibanez J."/>
            <person name="Aqrawi P."/>
            <person name="Gross S."/>
            <person name="Joshi V."/>
            <person name="Fowler G."/>
            <person name="Nazareth L."/>
            <person name="Reid J."/>
            <person name="Worley K."/>
            <person name="Petrosino J."/>
            <person name="Highlander S."/>
            <person name="Gibbs R."/>
        </authorList>
    </citation>
    <scope>NUCLEOTIDE SEQUENCE [LARGE SCALE GENOMIC DNA]</scope>
    <source>
        <strain evidence="2 3">ATCC 33574</strain>
    </source>
</reference>
<dbReference type="STRING" id="873513.HMPREF6485_1083"/>
<dbReference type="Proteomes" id="UP000003112">
    <property type="component" value="Unassembled WGS sequence"/>
</dbReference>
<protein>
    <submittedName>
        <fullName evidence="2">Uncharacterized protein</fullName>
    </submittedName>
</protein>
<dbReference type="eggNOG" id="ENOG502ZUDC">
    <property type="taxonomic scope" value="Bacteria"/>
</dbReference>
<dbReference type="EMBL" id="AEPD01000021">
    <property type="protein sequence ID" value="EFU31024.1"/>
    <property type="molecule type" value="Genomic_DNA"/>
</dbReference>
<dbReference type="AlphaFoldDB" id="E6K647"/>
<keyword evidence="1" id="KW-0732">Signal</keyword>
<gene>
    <name evidence="2" type="ORF">HMPREF6485_1083</name>
</gene>
<dbReference type="HOGENOM" id="CLU_1052369_0_0_10"/>
<sequence>MPTKKNMKKITSLMLSLMALLAMTGCSQKSALQEQVQALQNAMPLNFMEGAQVSAISLDQSLNLTIDVDEDALPLKNIEAQKGELGKALTTFFYGQKGILKDLAQTIVESKTGLKFNFKGRTSGKTVAVETDPTEVASLLGADPSPLTELKERVAFANIAAPVALDDYNSLGVMTIDEKQIVFPLIIDAKYYDRKLTAKEVKAYIEKNILIDENVAAYVELANKAGLSQVWNYQSSAGGTVVSVTFAAK</sequence>
<evidence type="ECO:0000313" key="3">
    <source>
        <dbReference type="Proteomes" id="UP000003112"/>
    </source>
</evidence>
<dbReference type="PROSITE" id="PS51257">
    <property type="entry name" value="PROKAR_LIPOPROTEIN"/>
    <property type="match status" value="1"/>
</dbReference>
<accession>E6K647</accession>
<feature type="signal peptide" evidence="1">
    <location>
        <begin position="1"/>
        <end position="24"/>
    </location>
</feature>
<organism evidence="2 3">
    <name type="scientific">Segatella buccae ATCC 33574</name>
    <dbReference type="NCBI Taxonomy" id="873513"/>
    <lineage>
        <taxon>Bacteria</taxon>
        <taxon>Pseudomonadati</taxon>
        <taxon>Bacteroidota</taxon>
        <taxon>Bacteroidia</taxon>
        <taxon>Bacteroidales</taxon>
        <taxon>Prevotellaceae</taxon>
        <taxon>Segatella</taxon>
    </lineage>
</organism>
<feature type="chain" id="PRO_5003206944" evidence="1">
    <location>
        <begin position="25"/>
        <end position="249"/>
    </location>
</feature>
<evidence type="ECO:0000256" key="1">
    <source>
        <dbReference type="SAM" id="SignalP"/>
    </source>
</evidence>
<name>E6K647_9BACT</name>
<evidence type="ECO:0000313" key="2">
    <source>
        <dbReference type="EMBL" id="EFU31024.1"/>
    </source>
</evidence>